<evidence type="ECO:0000256" key="2">
    <source>
        <dbReference type="ARBA" id="ARBA00015816"/>
    </source>
</evidence>
<evidence type="ECO:0000313" key="12">
    <source>
        <dbReference type="EMBL" id="MBU7599654.1"/>
    </source>
</evidence>
<evidence type="ECO:0000256" key="6">
    <source>
        <dbReference type="ARBA" id="ARBA00023014"/>
    </source>
</evidence>
<dbReference type="GO" id="GO:0004497">
    <property type="term" value="F:monooxygenase activity"/>
    <property type="evidence" value="ECO:0007669"/>
    <property type="project" value="UniProtKB-ARBA"/>
</dbReference>
<dbReference type="GO" id="GO:0016020">
    <property type="term" value="C:membrane"/>
    <property type="evidence" value="ECO:0007669"/>
    <property type="project" value="InterPro"/>
</dbReference>
<comment type="caution">
    <text evidence="12">The sequence shown here is derived from an EMBL/GenBank/DDBJ whole genome shotgun (WGS) entry which is preliminary data.</text>
</comment>
<evidence type="ECO:0000256" key="8">
    <source>
        <dbReference type="ARBA" id="ARBA00029586"/>
    </source>
</evidence>
<dbReference type="GO" id="GO:0046872">
    <property type="term" value="F:metal ion binding"/>
    <property type="evidence" value="ECO:0007669"/>
    <property type="project" value="UniProtKB-KW"/>
</dbReference>
<dbReference type="SUPFAM" id="SSF50022">
    <property type="entry name" value="ISP domain"/>
    <property type="match status" value="1"/>
</dbReference>
<evidence type="ECO:0000259" key="11">
    <source>
        <dbReference type="PROSITE" id="PS51296"/>
    </source>
</evidence>
<dbReference type="PROSITE" id="PS51257">
    <property type="entry name" value="PROKAR_LIPOPROTEIN"/>
    <property type="match status" value="1"/>
</dbReference>
<dbReference type="RefSeq" id="WP_211042039.1">
    <property type="nucleotide sequence ID" value="NZ_JAELVF020000001.1"/>
</dbReference>
<keyword evidence="7" id="KW-1015">Disulfide bond</keyword>
<sequence length="144" mass="14645">MHDDERSPSRRSLLCGAAAAGAAGLGLTACSGAGEEWPKSPAAESEAVGIGSADSVPVGGARLYRDDRLLVSQPERGTYRAFSAVCTHGGCVLSSVEKLEAGCACHGSRFDAGTGKVLQSPATTDLPEYPVRLKDGSLVVGPAD</sequence>
<feature type="domain" description="Rieske" evidence="11">
    <location>
        <begin position="47"/>
        <end position="140"/>
    </location>
</feature>
<dbReference type="InterPro" id="IPR014349">
    <property type="entry name" value="Rieske_Fe-S_prot"/>
</dbReference>
<keyword evidence="5" id="KW-0408">Iron</keyword>
<keyword evidence="4" id="KW-0479">Metal-binding</keyword>
<dbReference type="PANTHER" id="PTHR10134">
    <property type="entry name" value="CYTOCHROME B-C1 COMPLEX SUBUNIT RIESKE, MITOCHONDRIAL"/>
    <property type="match status" value="1"/>
</dbReference>
<evidence type="ECO:0000256" key="4">
    <source>
        <dbReference type="ARBA" id="ARBA00022723"/>
    </source>
</evidence>
<dbReference type="PROSITE" id="PS51318">
    <property type="entry name" value="TAT"/>
    <property type="match status" value="1"/>
</dbReference>
<evidence type="ECO:0000256" key="1">
    <source>
        <dbReference type="ARBA" id="ARBA00002494"/>
    </source>
</evidence>
<dbReference type="InterPro" id="IPR006311">
    <property type="entry name" value="TAT_signal"/>
</dbReference>
<gene>
    <name evidence="12" type="ORF">JGS22_019015</name>
</gene>
<dbReference type="Pfam" id="PF00355">
    <property type="entry name" value="Rieske"/>
    <property type="match status" value="1"/>
</dbReference>
<dbReference type="GO" id="GO:0016705">
    <property type="term" value="F:oxidoreductase activity, acting on paired donors, with incorporation or reduction of molecular oxygen"/>
    <property type="evidence" value="ECO:0007669"/>
    <property type="project" value="UniProtKB-ARBA"/>
</dbReference>
<evidence type="ECO:0000256" key="9">
    <source>
        <dbReference type="ARBA" id="ARBA00034078"/>
    </source>
</evidence>
<organism evidence="12 13">
    <name type="scientific">Streptomyces tardus</name>
    <dbReference type="NCBI Taxonomy" id="2780544"/>
    <lineage>
        <taxon>Bacteria</taxon>
        <taxon>Bacillati</taxon>
        <taxon>Actinomycetota</taxon>
        <taxon>Actinomycetes</taxon>
        <taxon>Kitasatosporales</taxon>
        <taxon>Streptomycetaceae</taxon>
        <taxon>Streptomyces</taxon>
    </lineage>
</organism>
<feature type="region of interest" description="Disordered" evidence="10">
    <location>
        <begin position="35"/>
        <end position="54"/>
    </location>
</feature>
<dbReference type="GO" id="GO:0051537">
    <property type="term" value="F:2 iron, 2 sulfur cluster binding"/>
    <property type="evidence" value="ECO:0007669"/>
    <property type="project" value="UniProtKB-KW"/>
</dbReference>
<reference evidence="12" key="1">
    <citation type="submission" date="2021-06" db="EMBL/GenBank/DDBJ databases">
        <title>Sequencing of actinobacteria type strains.</title>
        <authorList>
            <person name="Nguyen G.-S."/>
            <person name="Wentzel A."/>
        </authorList>
    </citation>
    <scope>NUCLEOTIDE SEQUENCE</scope>
    <source>
        <strain evidence="12">P38-E01</strain>
    </source>
</reference>
<evidence type="ECO:0000256" key="3">
    <source>
        <dbReference type="ARBA" id="ARBA00022714"/>
    </source>
</evidence>
<evidence type="ECO:0000256" key="10">
    <source>
        <dbReference type="SAM" id="MobiDB-lite"/>
    </source>
</evidence>
<comment type="cofactor">
    <cofactor evidence="9">
        <name>[2Fe-2S] cluster</name>
        <dbReference type="ChEBI" id="CHEBI:190135"/>
    </cofactor>
</comment>
<dbReference type="InterPro" id="IPR017941">
    <property type="entry name" value="Rieske_2Fe-2S"/>
</dbReference>
<keyword evidence="6" id="KW-0411">Iron-sulfur</keyword>
<dbReference type="InterPro" id="IPR005805">
    <property type="entry name" value="Rieske_Fe-S_prot_C"/>
</dbReference>
<accession>A0A949JJ69</accession>
<dbReference type="Gene3D" id="2.102.10.10">
    <property type="entry name" value="Rieske [2Fe-2S] iron-sulphur domain"/>
    <property type="match status" value="1"/>
</dbReference>
<dbReference type="PROSITE" id="PS51296">
    <property type="entry name" value="RIESKE"/>
    <property type="match status" value="1"/>
</dbReference>
<dbReference type="EMBL" id="JAELVF020000001">
    <property type="protein sequence ID" value="MBU7599654.1"/>
    <property type="molecule type" value="Genomic_DNA"/>
</dbReference>
<dbReference type="AlphaFoldDB" id="A0A949JJ69"/>
<name>A0A949JJ69_9ACTN</name>
<protein>
    <recommendedName>
        <fullName evidence="2">Cytochrome bc1 complex Rieske iron-sulfur subunit</fullName>
    </recommendedName>
    <alternativeName>
        <fullName evidence="8">Cytochrome bc1 reductase complex subunit QcrA</fullName>
    </alternativeName>
</protein>
<keyword evidence="13" id="KW-1185">Reference proteome</keyword>
<proteinExistence type="predicted"/>
<dbReference type="PRINTS" id="PR00162">
    <property type="entry name" value="RIESKE"/>
</dbReference>
<evidence type="ECO:0000256" key="5">
    <source>
        <dbReference type="ARBA" id="ARBA00023004"/>
    </source>
</evidence>
<evidence type="ECO:0000256" key="7">
    <source>
        <dbReference type="ARBA" id="ARBA00023157"/>
    </source>
</evidence>
<dbReference type="InterPro" id="IPR036922">
    <property type="entry name" value="Rieske_2Fe-2S_sf"/>
</dbReference>
<dbReference type="Proteomes" id="UP000694501">
    <property type="component" value="Unassembled WGS sequence"/>
</dbReference>
<comment type="function">
    <text evidence="1">Iron-sulfur subunit of the cytochrome bc1 complex, an essential component of the respiratory electron transport chain required for ATP synthesis. The bc1 complex catalyzes the oxidation of menaquinol and the reduction of cytochrome c in the respiratory chain. The bc1 complex operates through a Q-cycle mechanism that couples electron transfer to generation of the proton gradient that drives ATP synthesis.</text>
</comment>
<evidence type="ECO:0000313" key="13">
    <source>
        <dbReference type="Proteomes" id="UP000694501"/>
    </source>
</evidence>
<keyword evidence="3" id="KW-0001">2Fe-2S</keyword>
<dbReference type="CDD" id="cd03467">
    <property type="entry name" value="Rieske"/>
    <property type="match status" value="1"/>
</dbReference>